<dbReference type="GeneID" id="73378989"/>
<proteinExistence type="inferred from homology"/>
<evidence type="ECO:0000256" key="3">
    <source>
        <dbReference type="ARBA" id="ARBA00022737"/>
    </source>
</evidence>
<dbReference type="SMART" id="SM00386">
    <property type="entry name" value="HAT"/>
    <property type="match status" value="4"/>
</dbReference>
<dbReference type="PANTHER" id="PTHR17204">
    <property type="entry name" value="PRE-MRNA PROCESSING PROTEIN PRP39-RELATED"/>
    <property type="match status" value="1"/>
</dbReference>
<dbReference type="InterPro" id="IPR003107">
    <property type="entry name" value="HAT"/>
</dbReference>
<evidence type="ECO:0000313" key="8">
    <source>
        <dbReference type="Proteomes" id="UP001202479"/>
    </source>
</evidence>
<reference evidence="7" key="1">
    <citation type="journal article" date="2022" name="DNA Res.">
        <title>Genome analysis of five recently described species of the CUG-Ser clade uncovers Candida theae as a new hybrid lineage with pathogenic potential in the Candida parapsilosis species complex.</title>
        <authorList>
            <person name="Mixao V."/>
            <person name="Del Olmo V."/>
            <person name="Hegedusova E."/>
            <person name="Saus E."/>
            <person name="Pryszcz L."/>
            <person name="Cillingova A."/>
            <person name="Nosek J."/>
            <person name="Gabaldon T."/>
        </authorList>
    </citation>
    <scope>NUCLEOTIDE SEQUENCE</scope>
    <source>
        <strain evidence="7">CBS 10844</strain>
    </source>
</reference>
<keyword evidence="4" id="KW-0508">mRNA splicing</keyword>
<keyword evidence="3" id="KW-0677">Repeat</keyword>
<organism evidence="7 8">
    <name type="scientific">Candida oxycetoniae</name>
    <dbReference type="NCBI Taxonomy" id="497107"/>
    <lineage>
        <taxon>Eukaryota</taxon>
        <taxon>Fungi</taxon>
        <taxon>Dikarya</taxon>
        <taxon>Ascomycota</taxon>
        <taxon>Saccharomycotina</taxon>
        <taxon>Pichiomycetes</taxon>
        <taxon>Debaryomycetaceae</taxon>
        <taxon>Candida/Lodderomyces clade</taxon>
        <taxon>Candida</taxon>
    </lineage>
</organism>
<keyword evidence="2" id="KW-0507">mRNA processing</keyword>
<comment type="subcellular location">
    <subcellularLocation>
        <location evidence="1">Nucleus</location>
    </subcellularLocation>
</comment>
<evidence type="ECO:0000256" key="2">
    <source>
        <dbReference type="ARBA" id="ARBA00022664"/>
    </source>
</evidence>
<dbReference type="GO" id="GO:0000395">
    <property type="term" value="P:mRNA 5'-splice site recognition"/>
    <property type="evidence" value="ECO:0007669"/>
    <property type="project" value="TreeGrafter"/>
</dbReference>
<dbReference type="Gene3D" id="1.25.40.10">
    <property type="entry name" value="Tetratricopeptide repeat domain"/>
    <property type="match status" value="2"/>
</dbReference>
<keyword evidence="5" id="KW-0539">Nucleus</keyword>
<dbReference type="EMBL" id="JAHUZD010000027">
    <property type="protein sequence ID" value="KAI3405765.2"/>
    <property type="molecule type" value="Genomic_DNA"/>
</dbReference>
<accession>A0AAI9SZN7</accession>
<comment type="caution">
    <text evidence="7">The sequence shown here is derived from an EMBL/GenBank/DDBJ whole genome shotgun (WGS) entry which is preliminary data.</text>
</comment>
<dbReference type="Pfam" id="PF23241">
    <property type="entry name" value="HAT_PRP39_C"/>
    <property type="match status" value="1"/>
</dbReference>
<protein>
    <submittedName>
        <fullName evidence="7">PRP39</fullName>
    </submittedName>
</protein>
<dbReference type="InterPro" id="IPR011990">
    <property type="entry name" value="TPR-like_helical_dom_sf"/>
</dbReference>
<dbReference type="GO" id="GO:0000243">
    <property type="term" value="C:commitment complex"/>
    <property type="evidence" value="ECO:0007669"/>
    <property type="project" value="TreeGrafter"/>
</dbReference>
<dbReference type="Pfam" id="PF23240">
    <property type="entry name" value="HAT_PRP39_N"/>
    <property type="match status" value="1"/>
</dbReference>
<dbReference type="InterPro" id="IPR059164">
    <property type="entry name" value="HAT_PRP39_C"/>
</dbReference>
<dbReference type="SUPFAM" id="SSF48452">
    <property type="entry name" value="TPR-like"/>
    <property type="match status" value="1"/>
</dbReference>
<evidence type="ECO:0000313" key="7">
    <source>
        <dbReference type="EMBL" id="KAI3405765.2"/>
    </source>
</evidence>
<evidence type="ECO:0000256" key="1">
    <source>
        <dbReference type="ARBA" id="ARBA00004123"/>
    </source>
</evidence>
<comment type="similarity">
    <text evidence="6">Belongs to the PRP39 family.</text>
</comment>
<gene>
    <name evidence="7" type="ORF">KGF56_001372</name>
</gene>
<sequence>MSLTVRLPHDLEKHDLGSINDLRVRELESILSEDANNMDAWNQLLSTFDLWISSSQVDGSQSKLSDEHKRKIRDVYKSLLSRFPNLEEIWKKWSIVEFKMEGVEASVDVLRIAVENFPHSVDLWVDYLAALKATTKKNEDLDQGETTTKKNEDLEEEEQKYRFVFTRALEHNGYHFNSHPIWDKAIEFETAIAKQSQNSSSKLLELYLKVIRIPLYQYAQYYTQFSEINKNFDIQNLISENVLCEYMEKFGKPKLEDLSLIEKHQIIDDYFAGVFASTQAKVSANWEYEQSLMNQKFSTDRIEIELEKKTWINYIDKEIGAYEVSHDLDQFNLVCNLFERALVPNCFDSNLWLKYINFITSSFSSSSSSNLPLDRKFDLQQELYLRANSRFIPLDQNELRIRYVEFLLENDKPDMANEYLFDWIKLFSGNLKVYYKSPYIQMSQELLKLWKRLLSTSKYQHVLESLIKIYFQKGSKAKKLKVSNNESNGEPKAKENTTSFDLSEDFILLFAKFLNDDSVPLVVVSCLNIYKSQNDRDRIRNLFNEYYDEYSLKKSAAFWKFMFKFEGIHEGHLQNLKTVYNFIKTEAQLPKALVDAFSDWYYDFASANVKGLLDLNKGHSDRTMILKDLNQSNSIFYNKSLRNRQSKNNYRIKLSKTRTENGMDQAVLDYFASQAGHPGAFHDGTPEITNNFMTESNFIDLAKKDVPVPTYPTFKNVEKAASAVRYLED</sequence>
<name>A0AAI9SZN7_9ASCO</name>
<dbReference type="GO" id="GO:0030627">
    <property type="term" value="F:pre-mRNA 5'-splice site binding"/>
    <property type="evidence" value="ECO:0007669"/>
    <property type="project" value="TreeGrafter"/>
</dbReference>
<dbReference type="PANTHER" id="PTHR17204:SF5">
    <property type="entry name" value="PRE-MRNA-PROCESSING FACTOR 39"/>
    <property type="match status" value="1"/>
</dbReference>
<evidence type="ECO:0000256" key="5">
    <source>
        <dbReference type="ARBA" id="ARBA00023242"/>
    </source>
</evidence>
<dbReference type="Proteomes" id="UP001202479">
    <property type="component" value="Unassembled WGS sequence"/>
</dbReference>
<dbReference type="GO" id="GO:0005685">
    <property type="term" value="C:U1 snRNP"/>
    <property type="evidence" value="ECO:0007669"/>
    <property type="project" value="TreeGrafter"/>
</dbReference>
<dbReference type="RefSeq" id="XP_049181510.1">
    <property type="nucleotide sequence ID" value="XM_049322488.1"/>
</dbReference>
<dbReference type="GO" id="GO:0071004">
    <property type="term" value="C:U2-type prespliceosome"/>
    <property type="evidence" value="ECO:0007669"/>
    <property type="project" value="TreeGrafter"/>
</dbReference>
<dbReference type="AlphaFoldDB" id="A0AAI9SZN7"/>
<keyword evidence="8" id="KW-1185">Reference proteome</keyword>
<evidence type="ECO:0000256" key="6">
    <source>
        <dbReference type="ARBA" id="ARBA00038019"/>
    </source>
</evidence>
<evidence type="ECO:0000256" key="4">
    <source>
        <dbReference type="ARBA" id="ARBA00023187"/>
    </source>
</evidence>